<comment type="caution">
    <text evidence="3">The sequence shown here is derived from an EMBL/GenBank/DDBJ whole genome shotgun (WGS) entry which is preliminary data.</text>
</comment>
<feature type="signal peptide" evidence="1">
    <location>
        <begin position="1"/>
        <end position="22"/>
    </location>
</feature>
<proteinExistence type="predicted"/>
<dbReference type="SUPFAM" id="SSF52266">
    <property type="entry name" value="SGNH hydrolase"/>
    <property type="match status" value="1"/>
</dbReference>
<dbReference type="PANTHER" id="PTHR30383">
    <property type="entry name" value="THIOESTERASE 1/PROTEASE 1/LYSOPHOSPHOLIPASE L1"/>
    <property type="match status" value="1"/>
</dbReference>
<dbReference type="InterPro" id="IPR013830">
    <property type="entry name" value="SGNH_hydro"/>
</dbReference>
<evidence type="ECO:0000256" key="1">
    <source>
        <dbReference type="SAM" id="SignalP"/>
    </source>
</evidence>
<dbReference type="RefSeq" id="WP_009195704.1">
    <property type="nucleotide sequence ID" value="NZ_AODQ01000054.1"/>
</dbReference>
<dbReference type="InterPro" id="IPR036514">
    <property type="entry name" value="SGNH_hydro_sf"/>
</dbReference>
<dbReference type="GO" id="GO:0004622">
    <property type="term" value="F:phosphatidylcholine lysophospholipase activity"/>
    <property type="evidence" value="ECO:0007669"/>
    <property type="project" value="TreeGrafter"/>
</dbReference>
<dbReference type="AlphaFoldDB" id="M7NVQ6"/>
<protein>
    <submittedName>
        <fullName evidence="3">GDSL-like Lipase/Acylhydrolase</fullName>
    </submittedName>
</protein>
<organism evidence="3 4">
    <name type="scientific">Cesiribacter andamanensis AMV16</name>
    <dbReference type="NCBI Taxonomy" id="1279009"/>
    <lineage>
        <taxon>Bacteria</taxon>
        <taxon>Pseudomonadati</taxon>
        <taxon>Bacteroidota</taxon>
        <taxon>Cytophagia</taxon>
        <taxon>Cytophagales</taxon>
        <taxon>Cesiribacteraceae</taxon>
        <taxon>Cesiribacter</taxon>
    </lineage>
</organism>
<dbReference type="EMBL" id="AODQ01000054">
    <property type="protein sequence ID" value="EMR02559.1"/>
    <property type="molecule type" value="Genomic_DNA"/>
</dbReference>
<evidence type="ECO:0000313" key="3">
    <source>
        <dbReference type="EMBL" id="EMR02559.1"/>
    </source>
</evidence>
<sequence length="232" mass="26004">MKHICLIILLVQSFILAGACSAQTPSSLGYDTTYSSSYYEQKVSLFRLLPDSPGEIIFLGNSLTDIAEWAELWQNPLVKNRGISSDITFGVLNRLDEVTASGPAKLFLMIGINDIARGIPDAVIVANLQKIILQVRRQSPRTQLYLQSLLPTNNHFSEYKGYQNKETHILAVNAELQRLARIHGATYINLHAVFSDADGRLDSRYTNDGLHLNGRGYLRWKEALMQLNHCCP</sequence>
<gene>
    <name evidence="3" type="ORF">ADICEAN_02311</name>
</gene>
<dbReference type="Pfam" id="PF13472">
    <property type="entry name" value="Lipase_GDSL_2"/>
    <property type="match status" value="1"/>
</dbReference>
<dbReference type="Gene3D" id="3.40.50.1110">
    <property type="entry name" value="SGNH hydrolase"/>
    <property type="match status" value="1"/>
</dbReference>
<dbReference type="OrthoDB" id="9790057at2"/>
<dbReference type="PROSITE" id="PS51257">
    <property type="entry name" value="PROKAR_LIPOPROTEIN"/>
    <property type="match status" value="1"/>
</dbReference>
<evidence type="ECO:0000259" key="2">
    <source>
        <dbReference type="Pfam" id="PF13472"/>
    </source>
</evidence>
<dbReference type="Proteomes" id="UP000011910">
    <property type="component" value="Unassembled WGS sequence"/>
</dbReference>
<feature type="chain" id="PRO_5004082561" evidence="1">
    <location>
        <begin position="23"/>
        <end position="232"/>
    </location>
</feature>
<keyword evidence="1" id="KW-0732">Signal</keyword>
<dbReference type="STRING" id="1279009.ADICEAN_02311"/>
<dbReference type="PANTHER" id="PTHR30383:SF5">
    <property type="entry name" value="SGNH HYDROLASE-TYPE ESTERASE DOMAIN-CONTAINING PROTEIN"/>
    <property type="match status" value="1"/>
</dbReference>
<feature type="domain" description="SGNH hydrolase-type esterase" evidence="2">
    <location>
        <begin position="59"/>
        <end position="217"/>
    </location>
</feature>
<name>M7NVQ6_9BACT</name>
<dbReference type="InterPro" id="IPR051532">
    <property type="entry name" value="Ester_Hydrolysis_Enzymes"/>
</dbReference>
<keyword evidence="3" id="KW-0378">Hydrolase</keyword>
<accession>M7NVQ6</accession>
<dbReference type="eggNOG" id="COG2755">
    <property type="taxonomic scope" value="Bacteria"/>
</dbReference>
<keyword evidence="4" id="KW-1185">Reference proteome</keyword>
<evidence type="ECO:0000313" key="4">
    <source>
        <dbReference type="Proteomes" id="UP000011910"/>
    </source>
</evidence>
<reference evidence="3 4" key="1">
    <citation type="journal article" date="2013" name="Genome Announc.">
        <title>Draft Genome Sequence of Cesiribacter andamanensis Strain AMV16T, Isolated from a Soil Sample from a Mud Volcano in the Andaman Islands, India.</title>
        <authorList>
            <person name="Shivaji S."/>
            <person name="Ara S."/>
            <person name="Begum Z."/>
            <person name="Srinivas T.N."/>
            <person name="Singh A."/>
            <person name="Kumar Pinnaka A."/>
        </authorList>
    </citation>
    <scope>NUCLEOTIDE SEQUENCE [LARGE SCALE GENOMIC DNA]</scope>
    <source>
        <strain evidence="3 4">AMV16</strain>
    </source>
</reference>